<dbReference type="SUPFAM" id="SSF56281">
    <property type="entry name" value="Metallo-hydrolase/oxidoreductase"/>
    <property type="match status" value="1"/>
</dbReference>
<gene>
    <name evidence="2" type="ORF">SAMN05660236_2449</name>
</gene>
<dbReference type="OrthoDB" id="418728at2"/>
<dbReference type="AlphaFoldDB" id="A0A1T5KR25"/>
<evidence type="ECO:0000259" key="1">
    <source>
        <dbReference type="Pfam" id="PF00753"/>
    </source>
</evidence>
<dbReference type="RefSeq" id="WP_079686902.1">
    <property type="nucleotide sequence ID" value="NZ_FUZU01000001.1"/>
</dbReference>
<dbReference type="GO" id="GO:0016787">
    <property type="term" value="F:hydrolase activity"/>
    <property type="evidence" value="ECO:0007669"/>
    <property type="project" value="UniProtKB-KW"/>
</dbReference>
<sequence length="345" mass="39215">MLKLKVLPVYQGDCMILTVPMEDGEIRVMVDAGTKKSYVKGSLKKELMEGKIVHLLILTHTDDDHIGGFLKYLEDEKRLVSLFRKVWFNTGALISKELNLPEKAESTIHISDADDLKMSVRNSRTIEGLMQEEGILAEFILKAPDTHTFGPLKFTMLSPNEEDLITFYKDWELESNKPLEVSSRHDSSYSIEELLNKNFKEIGSLANRASMGFLIEQGDICMLFMGDAFPSVISNNLKKLGYSSTNKLQLNFVKVSHHGSASGISPELLSMIDCNHFIISSDGSNGLPTKECLSRIVTHRPDKIILYFNYKNEKTEGIFLEDDFKKYNFEIIYLTEDNNYTILMN</sequence>
<evidence type="ECO:0000313" key="3">
    <source>
        <dbReference type="Proteomes" id="UP000190961"/>
    </source>
</evidence>
<keyword evidence="3" id="KW-1185">Reference proteome</keyword>
<dbReference type="STRING" id="688867.SAMN05660236_2449"/>
<evidence type="ECO:0000313" key="2">
    <source>
        <dbReference type="EMBL" id="SKC65728.1"/>
    </source>
</evidence>
<protein>
    <submittedName>
        <fullName evidence="2">Metal-dependent hydrolase, beta-lactamase superfamily II</fullName>
    </submittedName>
</protein>
<dbReference type="EMBL" id="FUZU01000001">
    <property type="protein sequence ID" value="SKC65728.1"/>
    <property type="molecule type" value="Genomic_DNA"/>
</dbReference>
<proteinExistence type="predicted"/>
<keyword evidence="2" id="KW-0378">Hydrolase</keyword>
<dbReference type="Proteomes" id="UP000190961">
    <property type="component" value="Unassembled WGS sequence"/>
</dbReference>
<dbReference type="InterPro" id="IPR001279">
    <property type="entry name" value="Metallo-B-lactamas"/>
</dbReference>
<organism evidence="2 3">
    <name type="scientific">Ohtaekwangia koreensis</name>
    <dbReference type="NCBI Taxonomy" id="688867"/>
    <lineage>
        <taxon>Bacteria</taxon>
        <taxon>Pseudomonadati</taxon>
        <taxon>Bacteroidota</taxon>
        <taxon>Cytophagia</taxon>
        <taxon>Cytophagales</taxon>
        <taxon>Fulvivirgaceae</taxon>
        <taxon>Ohtaekwangia</taxon>
    </lineage>
</organism>
<dbReference type="PANTHER" id="PTHR30619">
    <property type="entry name" value="DNA INTERNALIZATION/COMPETENCE PROTEIN COMEC/REC2"/>
    <property type="match status" value="1"/>
</dbReference>
<dbReference type="Pfam" id="PF00753">
    <property type="entry name" value="Lactamase_B"/>
    <property type="match status" value="1"/>
</dbReference>
<name>A0A1T5KR25_9BACT</name>
<reference evidence="2 3" key="1">
    <citation type="submission" date="2017-02" db="EMBL/GenBank/DDBJ databases">
        <authorList>
            <person name="Peterson S.W."/>
        </authorList>
    </citation>
    <scope>NUCLEOTIDE SEQUENCE [LARGE SCALE GENOMIC DNA]</scope>
    <source>
        <strain evidence="2 3">DSM 25262</strain>
    </source>
</reference>
<feature type="domain" description="Metallo-beta-lactamase" evidence="1">
    <location>
        <begin position="11"/>
        <end position="74"/>
    </location>
</feature>
<dbReference type="PANTHER" id="PTHR30619:SF1">
    <property type="entry name" value="RECOMBINATION PROTEIN 2"/>
    <property type="match status" value="1"/>
</dbReference>
<accession>A0A1T5KR25</accession>
<dbReference type="Gene3D" id="3.60.15.10">
    <property type="entry name" value="Ribonuclease Z/Hydroxyacylglutathione hydrolase-like"/>
    <property type="match status" value="1"/>
</dbReference>
<dbReference type="InterPro" id="IPR052159">
    <property type="entry name" value="Competence_DNA_uptake"/>
</dbReference>
<dbReference type="InterPro" id="IPR036866">
    <property type="entry name" value="RibonucZ/Hydroxyglut_hydro"/>
</dbReference>